<gene>
    <name evidence="2" type="ORF">CY0110_23731</name>
</gene>
<dbReference type="SUPFAM" id="SSF53335">
    <property type="entry name" value="S-adenosyl-L-methionine-dependent methyltransferases"/>
    <property type="match status" value="1"/>
</dbReference>
<dbReference type="eggNOG" id="COG2226">
    <property type="taxonomic scope" value="Bacteria"/>
</dbReference>
<dbReference type="Pfam" id="PF08241">
    <property type="entry name" value="Methyltransf_11"/>
    <property type="match status" value="1"/>
</dbReference>
<protein>
    <recommendedName>
        <fullName evidence="1">Methyltransferase type 11 domain-containing protein</fullName>
    </recommendedName>
</protein>
<dbReference type="PANTHER" id="PTHR43591">
    <property type="entry name" value="METHYLTRANSFERASE"/>
    <property type="match status" value="1"/>
</dbReference>
<dbReference type="InterPro" id="IPR013216">
    <property type="entry name" value="Methyltransf_11"/>
</dbReference>
<reference evidence="2 3" key="1">
    <citation type="submission" date="2007-03" db="EMBL/GenBank/DDBJ databases">
        <authorList>
            <person name="Stal L."/>
            <person name="Ferriera S."/>
            <person name="Johnson J."/>
            <person name="Kravitz S."/>
            <person name="Beeson K."/>
            <person name="Sutton G."/>
            <person name="Rogers Y.-H."/>
            <person name="Friedman R."/>
            <person name="Frazier M."/>
            <person name="Venter J.C."/>
        </authorList>
    </citation>
    <scope>NUCLEOTIDE SEQUENCE [LARGE SCALE GENOMIC DNA]</scope>
    <source>
        <strain evidence="2 3">CCY0110</strain>
    </source>
</reference>
<dbReference type="Gene3D" id="3.40.50.150">
    <property type="entry name" value="Vaccinia Virus protein VP39"/>
    <property type="match status" value="1"/>
</dbReference>
<evidence type="ECO:0000313" key="3">
    <source>
        <dbReference type="Proteomes" id="UP000003781"/>
    </source>
</evidence>
<dbReference type="CDD" id="cd02440">
    <property type="entry name" value="AdoMet_MTases"/>
    <property type="match status" value="1"/>
</dbReference>
<dbReference type="AlphaFoldDB" id="A3ILI0"/>
<evidence type="ECO:0000313" key="2">
    <source>
        <dbReference type="EMBL" id="EAZ92631.1"/>
    </source>
</evidence>
<name>A3ILI0_9CHRO</name>
<sequence>MNENGIRSQYNKLANIYDQRWHHYHSNSLSFLKNWVNISAQSTVLDVACGTGIFVEMLLKDYPTLQIIGVDISSEMLKIAKQKCQNYSTVEFYQNSVTSLPFENNNFDYVICANAFHYFDHPITVLTEMKRLVKPDGQIIILDWCRDYLTMKICDFVLKLFDPSHQKCYNQAELSQFLASTELQIIDNTKFSFSWVWGLMVFTTTPKFSY</sequence>
<comment type="caution">
    <text evidence="2">The sequence shown here is derived from an EMBL/GenBank/DDBJ whole genome shotgun (WGS) entry which is preliminary data.</text>
</comment>
<dbReference type="RefSeq" id="WP_008274200.1">
    <property type="nucleotide sequence ID" value="NZ_AAXW01000005.1"/>
</dbReference>
<evidence type="ECO:0000259" key="1">
    <source>
        <dbReference type="Pfam" id="PF08241"/>
    </source>
</evidence>
<organism evidence="2 3">
    <name type="scientific">Crocosphaera chwakensis CCY0110</name>
    <dbReference type="NCBI Taxonomy" id="391612"/>
    <lineage>
        <taxon>Bacteria</taxon>
        <taxon>Bacillati</taxon>
        <taxon>Cyanobacteriota</taxon>
        <taxon>Cyanophyceae</taxon>
        <taxon>Oscillatoriophycideae</taxon>
        <taxon>Chroococcales</taxon>
        <taxon>Aphanothecaceae</taxon>
        <taxon>Crocosphaera</taxon>
        <taxon>Crocosphaera chwakensis</taxon>
    </lineage>
</organism>
<dbReference type="GO" id="GO:0008757">
    <property type="term" value="F:S-adenosylmethionine-dependent methyltransferase activity"/>
    <property type="evidence" value="ECO:0007669"/>
    <property type="project" value="InterPro"/>
</dbReference>
<dbReference type="EMBL" id="AAXW01000005">
    <property type="protein sequence ID" value="EAZ92631.1"/>
    <property type="molecule type" value="Genomic_DNA"/>
</dbReference>
<proteinExistence type="predicted"/>
<feature type="domain" description="Methyltransferase type 11" evidence="1">
    <location>
        <begin position="45"/>
        <end position="141"/>
    </location>
</feature>
<accession>A3ILI0</accession>
<keyword evidence="3" id="KW-1185">Reference proteome</keyword>
<dbReference type="InterPro" id="IPR029063">
    <property type="entry name" value="SAM-dependent_MTases_sf"/>
</dbReference>
<dbReference type="Proteomes" id="UP000003781">
    <property type="component" value="Unassembled WGS sequence"/>
</dbReference>
<dbReference type="OrthoDB" id="529208at2"/>